<reference evidence="2 3" key="2">
    <citation type="journal article" date="2012" name="Int. J. Syst. Evol. Microbiol.">
        <title>Magnetococcus marinus gen. nov., sp. nov., a marine, magnetotactic bacterium that represents a novel lineage (Magnetococcaceae fam. nov.; Magnetococcales ord. nov.) at the base of the Alphaproteobacteria.</title>
        <authorList>
            <person name="Bazylinski D.A."/>
            <person name="Williams T.J."/>
            <person name="Lefevre C.T."/>
            <person name="Berg R.J."/>
            <person name="Zhang C.L."/>
            <person name="Bowser S.S."/>
            <person name="Dean A.J."/>
            <person name="Beveridge T.J."/>
        </authorList>
    </citation>
    <scope>NUCLEOTIDE SEQUENCE [LARGE SCALE GENOMIC DNA]</scope>
    <source>
        <strain evidence="3">ATCC BAA-1437 / JCM 17883 / MC-1</strain>
    </source>
</reference>
<dbReference type="RefSeq" id="WP_011713579.1">
    <property type="nucleotide sequence ID" value="NC_008576.1"/>
</dbReference>
<dbReference type="Proteomes" id="UP000002586">
    <property type="component" value="Chromosome"/>
</dbReference>
<protein>
    <recommendedName>
        <fullName evidence="4">Nicotinamide riboside transporter PnuC</fullName>
    </recommendedName>
</protein>
<keyword evidence="3" id="KW-1185">Reference proteome</keyword>
<dbReference type="AlphaFoldDB" id="A0L8Z2"/>
<evidence type="ECO:0000313" key="3">
    <source>
        <dbReference type="Proteomes" id="UP000002586"/>
    </source>
</evidence>
<dbReference type="STRING" id="156889.Mmc1_1927"/>
<dbReference type="EMBL" id="CP000471">
    <property type="protein sequence ID" value="ABK44435.1"/>
    <property type="molecule type" value="Genomic_DNA"/>
</dbReference>
<keyword evidence="1" id="KW-0472">Membrane</keyword>
<evidence type="ECO:0008006" key="4">
    <source>
        <dbReference type="Google" id="ProtNLM"/>
    </source>
</evidence>
<feature type="transmembrane region" description="Helical" evidence="1">
    <location>
        <begin position="7"/>
        <end position="25"/>
    </location>
</feature>
<name>A0L8Z2_MAGMM</name>
<accession>A0L8Z2</accession>
<feature type="transmembrane region" description="Helical" evidence="1">
    <location>
        <begin position="31"/>
        <end position="48"/>
    </location>
</feature>
<reference evidence="3" key="1">
    <citation type="journal article" date="2009" name="Appl. Environ. Microbiol.">
        <title>Complete genome sequence of the chemolithoautotrophic marine magnetotactic coccus strain MC-1.</title>
        <authorList>
            <person name="Schubbe S."/>
            <person name="Williams T.J."/>
            <person name="Xie G."/>
            <person name="Kiss H.E."/>
            <person name="Brettin T.S."/>
            <person name="Martinez D."/>
            <person name="Ross C.A."/>
            <person name="Schuler D."/>
            <person name="Cox B.L."/>
            <person name="Nealson K.H."/>
            <person name="Bazylinski D.A."/>
        </authorList>
    </citation>
    <scope>NUCLEOTIDE SEQUENCE [LARGE SCALE GENOMIC DNA]</scope>
    <source>
        <strain evidence="3">ATCC BAA-1437 / JCM 17883 / MC-1</strain>
    </source>
</reference>
<organism evidence="2 3">
    <name type="scientific">Magnetococcus marinus (strain ATCC BAA-1437 / JCM 17883 / MC-1)</name>
    <dbReference type="NCBI Taxonomy" id="156889"/>
    <lineage>
        <taxon>Bacteria</taxon>
        <taxon>Pseudomonadati</taxon>
        <taxon>Pseudomonadota</taxon>
        <taxon>Magnetococcia</taxon>
        <taxon>Magnetococcales</taxon>
        <taxon>Magnetococcaceae</taxon>
        <taxon>Magnetococcus</taxon>
    </lineage>
</organism>
<sequence precursor="true">MHSTKRYKWIGTLTGIAAALLIALNISISKYAFFLYLTSAITWAIAAYRMQDRPLYYLQVTFVMVNMVAIWRWFF</sequence>
<feature type="transmembrane region" description="Helical" evidence="1">
    <location>
        <begin position="55"/>
        <end position="74"/>
    </location>
</feature>
<dbReference type="KEGG" id="mgm:Mmc1_1927"/>
<keyword evidence="1" id="KW-1133">Transmembrane helix</keyword>
<proteinExistence type="predicted"/>
<dbReference type="HOGENOM" id="CLU_2666769_0_0_5"/>
<gene>
    <name evidence="2" type="ordered locus">Mmc1_1927</name>
</gene>
<evidence type="ECO:0000313" key="2">
    <source>
        <dbReference type="EMBL" id="ABK44435.1"/>
    </source>
</evidence>
<evidence type="ECO:0000256" key="1">
    <source>
        <dbReference type="SAM" id="Phobius"/>
    </source>
</evidence>
<keyword evidence="1" id="KW-0812">Transmembrane</keyword>